<evidence type="ECO:0000256" key="1">
    <source>
        <dbReference type="ARBA" id="ARBA00023002"/>
    </source>
</evidence>
<dbReference type="InterPro" id="IPR050791">
    <property type="entry name" value="Aldo-Keto_reductase"/>
</dbReference>
<proteinExistence type="predicted"/>
<dbReference type="PANTHER" id="PTHR43625:SF40">
    <property type="entry name" value="ALDO-KETO REDUCTASE YAKC [NADP(+)]"/>
    <property type="match status" value="1"/>
</dbReference>
<gene>
    <name evidence="3" type="ORF">R2Q92_03240</name>
</gene>
<dbReference type="EMBL" id="JAWJYN010000001">
    <property type="protein sequence ID" value="MDZ8160835.1"/>
    <property type="molecule type" value="Genomic_DNA"/>
</dbReference>
<keyword evidence="4" id="KW-1185">Reference proteome</keyword>
<dbReference type="Gene3D" id="3.20.20.100">
    <property type="entry name" value="NADP-dependent oxidoreductase domain"/>
    <property type="match status" value="1"/>
</dbReference>
<dbReference type="Proteomes" id="UP001291912">
    <property type="component" value="Unassembled WGS sequence"/>
</dbReference>
<dbReference type="InterPro" id="IPR036812">
    <property type="entry name" value="NAD(P)_OxRdtase_dom_sf"/>
</dbReference>
<dbReference type="CDD" id="cd19088">
    <property type="entry name" value="AKR_AKR13B1"/>
    <property type="match status" value="1"/>
</dbReference>
<evidence type="ECO:0000313" key="3">
    <source>
        <dbReference type="EMBL" id="MDZ8160835.1"/>
    </source>
</evidence>
<dbReference type="SUPFAM" id="SSF51430">
    <property type="entry name" value="NAD(P)-linked oxidoreductase"/>
    <property type="match status" value="1"/>
</dbReference>
<evidence type="ECO:0000259" key="2">
    <source>
        <dbReference type="Pfam" id="PF00248"/>
    </source>
</evidence>
<feature type="domain" description="NADP-dependent oxidoreductase" evidence="2">
    <location>
        <begin position="33"/>
        <end position="276"/>
    </location>
</feature>
<reference evidence="3 4" key="1">
    <citation type="submission" date="2023-10" db="EMBL/GenBank/DDBJ databases">
        <title>Microbacterium xanthum sp. nov., isolated from seaweed.</title>
        <authorList>
            <person name="Lee S.D."/>
        </authorList>
    </citation>
    <scope>NUCLEOTIDE SEQUENCE [LARGE SCALE GENOMIC DNA]</scope>
    <source>
        <strain evidence="3 4">KCTC 19124</strain>
    </source>
</reference>
<dbReference type="Pfam" id="PF00248">
    <property type="entry name" value="Aldo_ket_red"/>
    <property type="match status" value="1"/>
</dbReference>
<accession>A0ABU5N401</accession>
<name>A0ABU5N401_9MICO</name>
<protein>
    <submittedName>
        <fullName evidence="3">Aldo/keto reductase</fullName>
    </submittedName>
</protein>
<keyword evidence="1" id="KW-0560">Oxidoreductase</keyword>
<organism evidence="3 4">
    <name type="scientific">Microbacterium aquimaris</name>
    <dbReference type="NCBI Taxonomy" id="459816"/>
    <lineage>
        <taxon>Bacteria</taxon>
        <taxon>Bacillati</taxon>
        <taxon>Actinomycetota</taxon>
        <taxon>Actinomycetes</taxon>
        <taxon>Micrococcales</taxon>
        <taxon>Microbacteriaceae</taxon>
        <taxon>Microbacterium</taxon>
    </lineage>
</organism>
<evidence type="ECO:0000313" key="4">
    <source>
        <dbReference type="Proteomes" id="UP001291912"/>
    </source>
</evidence>
<dbReference type="InterPro" id="IPR023210">
    <property type="entry name" value="NADP_OxRdtase_dom"/>
</dbReference>
<dbReference type="RefSeq" id="WP_194423513.1">
    <property type="nucleotide sequence ID" value="NZ_BAAAPT010000001.1"/>
</dbReference>
<comment type="caution">
    <text evidence="3">The sequence shown here is derived from an EMBL/GenBank/DDBJ whole genome shotgun (WGS) entry which is preliminary data.</text>
</comment>
<sequence length="288" mass="30726">MSCEADTTVDAVEPAQLRGLVAEGCGRFSTADVRDDDNALATIRAAYDAGVRVFDTARAYATVDDDLHNEHLLADALCGREDVVIMTKGGHFRTGPMSWDIENTVDRVRRDVEASLRALRRERLDVYYLHRADGGGDLEAVFGALEDLRREGTIGAIGISNATVAQIDAAQSACRLTAVQNRLVAGERTAELTHAERLGLAFFAYSPLGGPTHARDLPARLPALASLAYERGVGVHRLALRGMLANSQALSVIVGMGSPSRAAEGAAAMTEEWDAACTAAWESDTTQG</sequence>
<dbReference type="PANTHER" id="PTHR43625">
    <property type="entry name" value="AFLATOXIN B1 ALDEHYDE REDUCTASE"/>
    <property type="match status" value="1"/>
</dbReference>